<sequence length="133" mass="15158">MSYQNGIFADPATFGELRFVGHQRDRYKFDRVRQQRTDILEGRVYKLVSSVQRSEIEVEVPEHMGEIEFDFMEPVEVKNPLITGMAQAQNNFAQIRWMTRVEDIVKANTGSGISSVASSSTKKEPITEGTDKK</sequence>
<feature type="compositionally biased region" description="Low complexity" evidence="1">
    <location>
        <begin position="111"/>
        <end position="120"/>
    </location>
</feature>
<feature type="compositionally biased region" description="Basic and acidic residues" evidence="1">
    <location>
        <begin position="121"/>
        <end position="133"/>
    </location>
</feature>
<evidence type="ECO:0000313" key="2">
    <source>
        <dbReference type="EMBL" id="QQK75389.1"/>
    </source>
</evidence>
<protein>
    <submittedName>
        <fullName evidence="2">DUF961 family protein</fullName>
    </submittedName>
</protein>
<dbReference type="InterPro" id="IPR010365">
    <property type="entry name" value="DUF961"/>
</dbReference>
<dbReference type="EMBL" id="CP054705">
    <property type="protein sequence ID" value="QQK75389.1"/>
    <property type="molecule type" value="Genomic_DNA"/>
</dbReference>
<accession>A0A7T7CAY3</accession>
<feature type="region of interest" description="Disordered" evidence="1">
    <location>
        <begin position="111"/>
        <end position="133"/>
    </location>
</feature>
<evidence type="ECO:0000256" key="1">
    <source>
        <dbReference type="SAM" id="MobiDB-lite"/>
    </source>
</evidence>
<dbReference type="AlphaFoldDB" id="A0A7T7CAY3"/>
<reference evidence="2 3" key="1">
    <citation type="submission" date="2020-06" db="EMBL/GenBank/DDBJ databases">
        <title>Genomic analysis of Salicibibacter sp. NKC5-3.</title>
        <authorList>
            <person name="Oh Y.J."/>
        </authorList>
    </citation>
    <scope>NUCLEOTIDE SEQUENCE [LARGE SCALE GENOMIC DNA]</scope>
    <source>
        <strain evidence="2 3">NKC5-3</strain>
    </source>
</reference>
<dbReference type="InterPro" id="IPR038620">
    <property type="entry name" value="YdcP-like_sf"/>
</dbReference>
<keyword evidence="3" id="KW-1185">Reference proteome</keyword>
<name>A0A7T7CAY3_9BACI</name>
<dbReference type="Gene3D" id="2.40.50.390">
    <property type="entry name" value="Conjugative transposon protein, DUF961"/>
    <property type="match status" value="1"/>
</dbReference>
<gene>
    <name evidence="2" type="ORF">HUG15_07180</name>
</gene>
<organism evidence="2 3">
    <name type="scientific">Salicibibacter cibarius</name>
    <dbReference type="NCBI Taxonomy" id="2743000"/>
    <lineage>
        <taxon>Bacteria</taxon>
        <taxon>Bacillati</taxon>
        <taxon>Bacillota</taxon>
        <taxon>Bacilli</taxon>
        <taxon>Bacillales</taxon>
        <taxon>Bacillaceae</taxon>
        <taxon>Salicibibacter</taxon>
    </lineage>
</organism>
<dbReference type="Proteomes" id="UP000595823">
    <property type="component" value="Chromosome"/>
</dbReference>
<evidence type="ECO:0000313" key="3">
    <source>
        <dbReference type="Proteomes" id="UP000595823"/>
    </source>
</evidence>
<proteinExistence type="predicted"/>
<dbReference type="Pfam" id="PF06125">
    <property type="entry name" value="DUF961"/>
    <property type="match status" value="1"/>
</dbReference>
<dbReference type="KEGG" id="scia:HUG15_07180"/>
<dbReference type="RefSeq" id="WP_200128040.1">
    <property type="nucleotide sequence ID" value="NZ_CP054705.1"/>
</dbReference>